<evidence type="ECO:0000256" key="5">
    <source>
        <dbReference type="ARBA" id="ARBA00022777"/>
    </source>
</evidence>
<keyword evidence="6" id="KW-0902">Two-component regulatory system</keyword>
<dbReference type="InterPro" id="IPR036097">
    <property type="entry name" value="HisK_dim/P_sf"/>
</dbReference>
<dbReference type="PRINTS" id="PR00344">
    <property type="entry name" value="BCTRLSENSOR"/>
</dbReference>
<keyword evidence="10" id="KW-1185">Reference proteome</keyword>
<dbReference type="GO" id="GO:0000155">
    <property type="term" value="F:phosphorelay sensor kinase activity"/>
    <property type="evidence" value="ECO:0007669"/>
    <property type="project" value="InterPro"/>
</dbReference>
<dbReference type="Pfam" id="PF02518">
    <property type="entry name" value="HATPase_c"/>
    <property type="match status" value="1"/>
</dbReference>
<dbReference type="PANTHER" id="PTHR43711:SF1">
    <property type="entry name" value="HISTIDINE KINASE 1"/>
    <property type="match status" value="1"/>
</dbReference>
<dbReference type="InterPro" id="IPR036890">
    <property type="entry name" value="HATPase_C_sf"/>
</dbReference>
<keyword evidence="3" id="KW-0597">Phosphoprotein</keyword>
<evidence type="ECO:0000256" key="4">
    <source>
        <dbReference type="ARBA" id="ARBA00022679"/>
    </source>
</evidence>
<dbReference type="SUPFAM" id="SSF55874">
    <property type="entry name" value="ATPase domain of HSP90 chaperone/DNA topoisomerase II/histidine kinase"/>
    <property type="match status" value="1"/>
</dbReference>
<dbReference type="InterPro" id="IPR004358">
    <property type="entry name" value="Sig_transdc_His_kin-like_C"/>
</dbReference>
<gene>
    <name evidence="9" type="ORF">MB14_07025</name>
</gene>
<feature type="domain" description="Histidine kinase" evidence="8">
    <location>
        <begin position="266"/>
        <end position="484"/>
    </location>
</feature>
<dbReference type="InterPro" id="IPR003661">
    <property type="entry name" value="HisK_dim/P_dom"/>
</dbReference>
<dbReference type="InterPro" id="IPR003594">
    <property type="entry name" value="HATPase_dom"/>
</dbReference>
<keyword evidence="5" id="KW-0418">Kinase</keyword>
<dbReference type="SUPFAM" id="SSF47384">
    <property type="entry name" value="Homodimeric domain of signal transducing histidine kinase"/>
    <property type="match status" value="1"/>
</dbReference>
<evidence type="ECO:0000256" key="1">
    <source>
        <dbReference type="ARBA" id="ARBA00000085"/>
    </source>
</evidence>
<keyword evidence="7" id="KW-1133">Transmembrane helix</keyword>
<dbReference type="STRING" id="279360.MB14_07025"/>
<dbReference type="PROSITE" id="PS50109">
    <property type="entry name" value="HIS_KIN"/>
    <property type="match status" value="1"/>
</dbReference>
<accession>A0A150X885</accession>
<keyword evidence="7" id="KW-0472">Membrane</keyword>
<dbReference type="Gene3D" id="3.30.565.10">
    <property type="entry name" value="Histidine kinase-like ATPase, C-terminal domain"/>
    <property type="match status" value="1"/>
</dbReference>
<proteinExistence type="predicted"/>
<feature type="transmembrane region" description="Helical" evidence="7">
    <location>
        <begin position="9"/>
        <end position="28"/>
    </location>
</feature>
<keyword evidence="4" id="KW-0808">Transferase</keyword>
<name>A0A150X885_ROSEK</name>
<dbReference type="Gene3D" id="1.10.287.130">
    <property type="match status" value="1"/>
</dbReference>
<dbReference type="Pfam" id="PF00512">
    <property type="entry name" value="HisKA"/>
    <property type="match status" value="1"/>
</dbReference>
<feature type="transmembrane region" description="Helical" evidence="7">
    <location>
        <begin position="225"/>
        <end position="244"/>
    </location>
</feature>
<dbReference type="SMART" id="SM00388">
    <property type="entry name" value="HisKA"/>
    <property type="match status" value="1"/>
</dbReference>
<sequence length="489" mass="56708">MRTWEKRNNLYMFTALVSLVMLLIYYSYREYVFRAKEFNKNANHVFEIAVQKTEEERLARIRAYWMQDMDDPNLVKVKAEKGPSGELSITVLNPETDEKELVFNLMSTEYPDTVTDEFLRDKFRKFVLSMGDSYVFLQDTIHARYQIYKDTIRTSPEQLKQNFKDQLSTFSIASDFDIVLSEDSILTEANSDLFSIQPIQMNEEKWSQYVSANFHQPFWEVLNEIKLVLLVNLFVLMFIALGFWQMLKTIKKQRELVRLKDDFIDNVTHELLTPVSTLTLGMDSLENYFEKGDSQKIKQYTALVKQEVNHISNLVKGVLQSSVAFQGQVKLKLKYFDLKSLMDGVRLYYLQKTDKALKITVTCEDNLTVYADKQHLINVLHNLIDNAIKYGDPLACEIDIVAEKVGDRLELRISDNGKGIPEEESERIFDKFHRVSQDDVHDVGGLGIGLYYVRTILARLNGTIKLEKSSPKGSTFKITIDQPQNADIH</sequence>
<comment type="catalytic activity">
    <reaction evidence="1">
        <text>ATP + protein L-histidine = ADP + protein N-phospho-L-histidine.</text>
        <dbReference type="EC" id="2.7.13.3"/>
    </reaction>
</comment>
<dbReference type="PANTHER" id="PTHR43711">
    <property type="entry name" value="TWO-COMPONENT HISTIDINE KINASE"/>
    <property type="match status" value="1"/>
</dbReference>
<comment type="caution">
    <text evidence="9">The sequence shown here is derived from an EMBL/GenBank/DDBJ whole genome shotgun (WGS) entry which is preliminary data.</text>
</comment>
<dbReference type="InterPro" id="IPR005467">
    <property type="entry name" value="His_kinase_dom"/>
</dbReference>
<keyword evidence="7" id="KW-0812">Transmembrane</keyword>
<dbReference type="Proteomes" id="UP000075583">
    <property type="component" value="Unassembled WGS sequence"/>
</dbReference>
<evidence type="ECO:0000313" key="9">
    <source>
        <dbReference type="EMBL" id="KYG74947.1"/>
    </source>
</evidence>
<reference evidence="9" key="1">
    <citation type="submission" date="2016-01" db="EMBL/GenBank/DDBJ databases">
        <title>Genome sequencing of Roseivirga ehrenbergii KMM 6017.</title>
        <authorList>
            <person name="Selvaratnam C."/>
            <person name="Thevarajoo S."/>
            <person name="Goh K.M."/>
            <person name="Ee R."/>
            <person name="Chan K.-G."/>
            <person name="Chong C.S."/>
        </authorList>
    </citation>
    <scope>NUCLEOTIDE SEQUENCE [LARGE SCALE GENOMIC DNA]</scope>
    <source>
        <strain evidence="9">KMM 6017</strain>
    </source>
</reference>
<dbReference type="SMART" id="SM00387">
    <property type="entry name" value="HATPase_c"/>
    <property type="match status" value="1"/>
</dbReference>
<evidence type="ECO:0000313" key="10">
    <source>
        <dbReference type="Proteomes" id="UP000075583"/>
    </source>
</evidence>
<dbReference type="CDD" id="cd00082">
    <property type="entry name" value="HisKA"/>
    <property type="match status" value="1"/>
</dbReference>
<evidence type="ECO:0000259" key="8">
    <source>
        <dbReference type="PROSITE" id="PS50109"/>
    </source>
</evidence>
<protein>
    <recommendedName>
        <fullName evidence="2">histidine kinase</fullName>
        <ecNumber evidence="2">2.7.13.3</ecNumber>
    </recommendedName>
</protein>
<evidence type="ECO:0000256" key="2">
    <source>
        <dbReference type="ARBA" id="ARBA00012438"/>
    </source>
</evidence>
<dbReference type="InterPro" id="IPR050736">
    <property type="entry name" value="Sensor_HK_Regulatory"/>
</dbReference>
<dbReference type="AlphaFoldDB" id="A0A150X885"/>
<organism evidence="9 10">
    <name type="scientific">Roseivirga ehrenbergii (strain DSM 102268 / JCM 13514 / KCTC 12282 / NCIMB 14502 / KMM 6017)</name>
    <dbReference type="NCBI Taxonomy" id="279360"/>
    <lineage>
        <taxon>Bacteria</taxon>
        <taxon>Pseudomonadati</taxon>
        <taxon>Bacteroidota</taxon>
        <taxon>Cytophagia</taxon>
        <taxon>Cytophagales</taxon>
        <taxon>Roseivirgaceae</taxon>
        <taxon>Roseivirga</taxon>
    </lineage>
</organism>
<evidence type="ECO:0000256" key="7">
    <source>
        <dbReference type="SAM" id="Phobius"/>
    </source>
</evidence>
<dbReference type="CDD" id="cd00075">
    <property type="entry name" value="HATPase"/>
    <property type="match status" value="1"/>
</dbReference>
<evidence type="ECO:0000256" key="6">
    <source>
        <dbReference type="ARBA" id="ARBA00023012"/>
    </source>
</evidence>
<dbReference type="OrthoDB" id="1933776at2"/>
<dbReference type="EC" id="2.7.13.3" evidence="2"/>
<dbReference type="EMBL" id="LQZQ01000045">
    <property type="protein sequence ID" value="KYG74947.1"/>
    <property type="molecule type" value="Genomic_DNA"/>
</dbReference>
<evidence type="ECO:0000256" key="3">
    <source>
        <dbReference type="ARBA" id="ARBA00022553"/>
    </source>
</evidence>
<dbReference type="RefSeq" id="WP_062592434.1">
    <property type="nucleotide sequence ID" value="NZ_LQZQ01000045.1"/>
</dbReference>